<gene>
    <name evidence="1" type="ordered locus">Celf_2909</name>
</gene>
<organism evidence="1 2">
    <name type="scientific">Cellulomonas fimi (strain ATCC 484 / DSM 20113 / JCM 1341 / CCUG 24087 / LMG 16345 / NBRC 15513 / NCIMB 8980 / NCTC 7547 / NRS-133)</name>
    <dbReference type="NCBI Taxonomy" id="590998"/>
    <lineage>
        <taxon>Bacteria</taxon>
        <taxon>Bacillati</taxon>
        <taxon>Actinomycetota</taxon>
        <taxon>Actinomycetes</taxon>
        <taxon>Micrococcales</taxon>
        <taxon>Cellulomonadaceae</taxon>
        <taxon>Cellulomonas</taxon>
    </lineage>
</organism>
<sequence length="132" mass="14040">MPRYAIDATTLLLLVDEGHRPPTDVQLVAPKSVLVDGLELLLAAVRAGQRDADDALRAHTRMTETRIRLLGDRVSRRRAWELALAHGWDGVHVAEYVAVAQLQADALVAGDPALRAAAAGVVALAEPAVLVG</sequence>
<dbReference type="Proteomes" id="UP000008460">
    <property type="component" value="Chromosome"/>
</dbReference>
<dbReference type="RefSeq" id="WP_013772057.1">
    <property type="nucleotide sequence ID" value="NC_015514.1"/>
</dbReference>
<reference evidence="1 2" key="1">
    <citation type="submission" date="2011-04" db="EMBL/GenBank/DDBJ databases">
        <title>Complete sequence of Cellulomonas fimi ATCC 484.</title>
        <authorList>
            <consortium name="US DOE Joint Genome Institute"/>
            <person name="Lucas S."/>
            <person name="Han J."/>
            <person name="Lapidus A."/>
            <person name="Cheng J.-F."/>
            <person name="Goodwin L."/>
            <person name="Pitluck S."/>
            <person name="Peters L."/>
            <person name="Chertkov O."/>
            <person name="Detter J.C."/>
            <person name="Han C."/>
            <person name="Tapia R."/>
            <person name="Land M."/>
            <person name="Hauser L."/>
            <person name="Kyrpides N."/>
            <person name="Ivanova N."/>
            <person name="Ovchinnikova G."/>
            <person name="Pagani I."/>
            <person name="Mead D."/>
            <person name="Brumm P."/>
            <person name="Woyke T."/>
        </authorList>
    </citation>
    <scope>NUCLEOTIDE SEQUENCE [LARGE SCALE GENOMIC DNA]</scope>
    <source>
        <strain evidence="2">ATCC 484 / DSM 20113 / JCM 1341 / NBRC 15513 / NCIMB 8980 / NCTC 7547</strain>
    </source>
</reference>
<evidence type="ECO:0008006" key="3">
    <source>
        <dbReference type="Google" id="ProtNLM"/>
    </source>
</evidence>
<dbReference type="eggNOG" id="ENOG5032ZCP">
    <property type="taxonomic scope" value="Bacteria"/>
</dbReference>
<accession>F4H8M3</accession>
<protein>
    <recommendedName>
        <fullName evidence="3">PIN domain-containing protein</fullName>
    </recommendedName>
</protein>
<dbReference type="AlphaFoldDB" id="F4H8M3"/>
<evidence type="ECO:0000313" key="2">
    <source>
        <dbReference type="Proteomes" id="UP000008460"/>
    </source>
</evidence>
<proteinExistence type="predicted"/>
<dbReference type="EMBL" id="CP002666">
    <property type="protein sequence ID" value="AEE47031.1"/>
    <property type="molecule type" value="Genomic_DNA"/>
</dbReference>
<evidence type="ECO:0000313" key="1">
    <source>
        <dbReference type="EMBL" id="AEE47031.1"/>
    </source>
</evidence>
<name>F4H8M3_CELFA</name>
<dbReference type="KEGG" id="cfi:Celf_2909"/>
<dbReference type="HOGENOM" id="CLU_1924814_0_0_11"/>
<dbReference type="Gene3D" id="3.40.50.1010">
    <property type="entry name" value="5'-nuclease"/>
    <property type="match status" value="1"/>
</dbReference>
<keyword evidence="2" id="KW-1185">Reference proteome</keyword>